<evidence type="ECO:0000256" key="1">
    <source>
        <dbReference type="ARBA" id="ARBA00023015"/>
    </source>
</evidence>
<dbReference type="Proteomes" id="UP000192674">
    <property type="component" value="Unassembled WGS sequence"/>
</dbReference>
<gene>
    <name evidence="6" type="ORF">SAMN05661093_09052</name>
</gene>
<name>A0A1W2FTX5_KIBAR</name>
<dbReference type="EMBL" id="FWXV01000011">
    <property type="protein sequence ID" value="SMD25333.1"/>
    <property type="molecule type" value="Genomic_DNA"/>
</dbReference>
<keyword evidence="4" id="KW-0472">Membrane</keyword>
<dbReference type="SUPFAM" id="SSF53822">
    <property type="entry name" value="Periplasmic binding protein-like I"/>
    <property type="match status" value="1"/>
</dbReference>
<reference evidence="6 7" key="1">
    <citation type="submission" date="2017-04" db="EMBL/GenBank/DDBJ databases">
        <authorList>
            <person name="Afonso C.L."/>
            <person name="Miller P.J."/>
            <person name="Scott M.A."/>
            <person name="Spackman E."/>
            <person name="Goraichik I."/>
            <person name="Dimitrov K.M."/>
            <person name="Suarez D.L."/>
            <person name="Swayne D.E."/>
        </authorList>
    </citation>
    <scope>NUCLEOTIDE SEQUENCE [LARGE SCALE GENOMIC DNA]</scope>
    <source>
        <strain evidence="6 7">DSM 43828</strain>
    </source>
</reference>
<sequence>MAWLDRDRTPVRFAIVTSVTSGVILAAIVRIFRTGVPEGTVLMWFALATGGVAAFSWGALSMIRRARKRSRRAFLLTSAFSQKYYVADFVQRVQSELDSEGIDLVLKVPDRDYDASAQSHHLGRLQDRRREYVGGIIFAGEVQRLRDDLLAFCRDSRLPVVFTDIEPFDKAADYPHNSAYIGYDTGELGELAGQWLARRLREKRRPRVLIIASSEHSNRQERCEKILRKKLSDVMITTDDRCGFVRSRAYDAVRAHVRQMDSHECLDAIFCTNDEMALGAVDALSRSSPVTRDTVVIGVDGVLEAKALIDTADSPLRATVVQDTHRLAGCVVDLLVKMHRGRTVPTRTILNGEIYEAS</sequence>
<keyword evidence="4" id="KW-0812">Transmembrane</keyword>
<dbReference type="Pfam" id="PF13407">
    <property type="entry name" value="Peripla_BP_4"/>
    <property type="match status" value="1"/>
</dbReference>
<accession>A0A1W2FTX5</accession>
<protein>
    <submittedName>
        <fullName evidence="6">Ribose transport system substrate-binding protein</fullName>
    </submittedName>
</protein>
<keyword evidence="1" id="KW-0805">Transcription regulation</keyword>
<evidence type="ECO:0000259" key="5">
    <source>
        <dbReference type="Pfam" id="PF13407"/>
    </source>
</evidence>
<dbReference type="InterPro" id="IPR025997">
    <property type="entry name" value="SBP_2_dom"/>
</dbReference>
<evidence type="ECO:0000313" key="6">
    <source>
        <dbReference type="EMBL" id="SMD25333.1"/>
    </source>
</evidence>
<dbReference type="OrthoDB" id="9813037at2"/>
<keyword evidence="7" id="KW-1185">Reference proteome</keyword>
<keyword evidence="2" id="KW-0238">DNA-binding</keyword>
<evidence type="ECO:0000256" key="3">
    <source>
        <dbReference type="ARBA" id="ARBA00023163"/>
    </source>
</evidence>
<feature type="domain" description="Periplasmic binding protein" evidence="5">
    <location>
        <begin position="82"/>
        <end position="341"/>
    </location>
</feature>
<dbReference type="PANTHER" id="PTHR30146:SF109">
    <property type="entry name" value="HTH-TYPE TRANSCRIPTIONAL REGULATOR GALS"/>
    <property type="match status" value="1"/>
</dbReference>
<dbReference type="InterPro" id="IPR028082">
    <property type="entry name" value="Peripla_BP_I"/>
</dbReference>
<proteinExistence type="predicted"/>
<evidence type="ECO:0000256" key="2">
    <source>
        <dbReference type="ARBA" id="ARBA00023125"/>
    </source>
</evidence>
<keyword evidence="4" id="KW-1133">Transmembrane helix</keyword>
<dbReference type="GO" id="GO:0003700">
    <property type="term" value="F:DNA-binding transcription factor activity"/>
    <property type="evidence" value="ECO:0007669"/>
    <property type="project" value="TreeGrafter"/>
</dbReference>
<organism evidence="6 7">
    <name type="scientific">Kibdelosporangium aridum</name>
    <dbReference type="NCBI Taxonomy" id="2030"/>
    <lineage>
        <taxon>Bacteria</taxon>
        <taxon>Bacillati</taxon>
        <taxon>Actinomycetota</taxon>
        <taxon>Actinomycetes</taxon>
        <taxon>Pseudonocardiales</taxon>
        <taxon>Pseudonocardiaceae</taxon>
        <taxon>Kibdelosporangium</taxon>
    </lineage>
</organism>
<evidence type="ECO:0000313" key="7">
    <source>
        <dbReference type="Proteomes" id="UP000192674"/>
    </source>
</evidence>
<evidence type="ECO:0000256" key="4">
    <source>
        <dbReference type="SAM" id="Phobius"/>
    </source>
</evidence>
<feature type="transmembrane region" description="Helical" evidence="4">
    <location>
        <begin position="44"/>
        <end position="63"/>
    </location>
</feature>
<dbReference type="AlphaFoldDB" id="A0A1W2FTX5"/>
<keyword evidence="3" id="KW-0804">Transcription</keyword>
<dbReference type="GO" id="GO:0000976">
    <property type="term" value="F:transcription cis-regulatory region binding"/>
    <property type="evidence" value="ECO:0007669"/>
    <property type="project" value="TreeGrafter"/>
</dbReference>
<feature type="transmembrane region" description="Helical" evidence="4">
    <location>
        <begin position="12"/>
        <end position="32"/>
    </location>
</feature>
<dbReference type="PANTHER" id="PTHR30146">
    <property type="entry name" value="LACI-RELATED TRANSCRIPTIONAL REPRESSOR"/>
    <property type="match status" value="1"/>
</dbReference>
<dbReference type="Gene3D" id="3.40.50.2300">
    <property type="match status" value="2"/>
</dbReference>